<dbReference type="EMBL" id="KK914796">
    <property type="protein sequence ID" value="KDP27766.1"/>
    <property type="molecule type" value="Genomic_DNA"/>
</dbReference>
<dbReference type="AlphaFoldDB" id="A0A067JUZ3"/>
<evidence type="ECO:0000313" key="2">
    <source>
        <dbReference type="Proteomes" id="UP000027138"/>
    </source>
</evidence>
<name>A0A067JUZ3_JATCU</name>
<proteinExistence type="predicted"/>
<evidence type="ECO:0000313" key="1">
    <source>
        <dbReference type="EMBL" id="KDP27766.1"/>
    </source>
</evidence>
<gene>
    <name evidence="1" type="ORF">JCGZ_19988</name>
</gene>
<organism evidence="1 2">
    <name type="scientific">Jatropha curcas</name>
    <name type="common">Barbados nut</name>
    <dbReference type="NCBI Taxonomy" id="180498"/>
    <lineage>
        <taxon>Eukaryota</taxon>
        <taxon>Viridiplantae</taxon>
        <taxon>Streptophyta</taxon>
        <taxon>Embryophyta</taxon>
        <taxon>Tracheophyta</taxon>
        <taxon>Spermatophyta</taxon>
        <taxon>Magnoliopsida</taxon>
        <taxon>eudicotyledons</taxon>
        <taxon>Gunneridae</taxon>
        <taxon>Pentapetalae</taxon>
        <taxon>rosids</taxon>
        <taxon>fabids</taxon>
        <taxon>Malpighiales</taxon>
        <taxon>Euphorbiaceae</taxon>
        <taxon>Crotonoideae</taxon>
        <taxon>Jatropheae</taxon>
        <taxon>Jatropha</taxon>
    </lineage>
</organism>
<protein>
    <submittedName>
        <fullName evidence="1">Uncharacterized protein</fullName>
    </submittedName>
</protein>
<accession>A0A067JUZ3</accession>
<dbReference type="Proteomes" id="UP000027138">
    <property type="component" value="Unassembled WGS sequence"/>
</dbReference>
<keyword evidence="2" id="KW-1185">Reference proteome</keyword>
<sequence length="66" mass="7365">MEKTRALTKDRNSHLDASLRLSAQVEELSKRVEEKDGMICQARANAIGAETNVDFVTRATNNMLLC</sequence>
<reference evidence="1 2" key="1">
    <citation type="journal article" date="2014" name="PLoS ONE">
        <title>Global Analysis of Gene Expression Profiles in Physic Nut (Jatropha curcas L.) Seedlings Exposed to Salt Stress.</title>
        <authorList>
            <person name="Zhang L."/>
            <person name="Zhang C."/>
            <person name="Wu P."/>
            <person name="Chen Y."/>
            <person name="Li M."/>
            <person name="Jiang H."/>
            <person name="Wu G."/>
        </authorList>
    </citation>
    <scope>NUCLEOTIDE SEQUENCE [LARGE SCALE GENOMIC DNA]</scope>
    <source>
        <strain evidence="2">cv. GZQX0401</strain>
        <tissue evidence="1">Young leaves</tissue>
    </source>
</reference>